<keyword evidence="1" id="KW-1133">Transmembrane helix</keyword>
<protein>
    <submittedName>
        <fullName evidence="2">Uncharacterized protein</fullName>
    </submittedName>
</protein>
<dbReference type="AlphaFoldDB" id="A0A1F5MHL8"/>
<gene>
    <name evidence="2" type="ORF">A3I48_02740</name>
</gene>
<feature type="transmembrane region" description="Helical" evidence="1">
    <location>
        <begin position="20"/>
        <end position="41"/>
    </location>
</feature>
<comment type="caution">
    <text evidence="2">The sequence shown here is derived from an EMBL/GenBank/DDBJ whole genome shotgun (WGS) entry which is preliminary data.</text>
</comment>
<name>A0A1F5MHL8_9BACT</name>
<evidence type="ECO:0000313" key="3">
    <source>
        <dbReference type="Proteomes" id="UP000178859"/>
    </source>
</evidence>
<evidence type="ECO:0000256" key="1">
    <source>
        <dbReference type="SAM" id="Phobius"/>
    </source>
</evidence>
<proteinExistence type="predicted"/>
<keyword evidence="1" id="KW-0812">Transmembrane</keyword>
<organism evidence="2 3">
    <name type="scientific">Candidatus Daviesbacteria bacterium RIFCSPLOWO2_02_FULL_36_7</name>
    <dbReference type="NCBI Taxonomy" id="1797792"/>
    <lineage>
        <taxon>Bacteria</taxon>
        <taxon>Candidatus Daviesiibacteriota</taxon>
    </lineage>
</organism>
<evidence type="ECO:0000313" key="2">
    <source>
        <dbReference type="EMBL" id="OGE64855.1"/>
    </source>
</evidence>
<sequence length="158" mass="17834">MDNSLPNPAPLNPKPFPWKILLVLLIILLLLSTSAGVYLYISLQKQKAASLSTSFPPLPFPLTDTAVSMAGIVYQLKGRIWQITQKETEYEIILQAEDGKVYPNQPLRFSQKSLLTKTKDATVSAENISPKKDDNIFLNYYFDPLKKTGYVTKIEITR</sequence>
<dbReference type="EMBL" id="MFDT01000028">
    <property type="protein sequence ID" value="OGE64855.1"/>
    <property type="molecule type" value="Genomic_DNA"/>
</dbReference>
<reference evidence="2 3" key="1">
    <citation type="journal article" date="2016" name="Nat. Commun.">
        <title>Thousands of microbial genomes shed light on interconnected biogeochemical processes in an aquifer system.</title>
        <authorList>
            <person name="Anantharaman K."/>
            <person name="Brown C.T."/>
            <person name="Hug L.A."/>
            <person name="Sharon I."/>
            <person name="Castelle C.J."/>
            <person name="Probst A.J."/>
            <person name="Thomas B.C."/>
            <person name="Singh A."/>
            <person name="Wilkins M.J."/>
            <person name="Karaoz U."/>
            <person name="Brodie E.L."/>
            <person name="Williams K.H."/>
            <person name="Hubbard S.S."/>
            <person name="Banfield J.F."/>
        </authorList>
    </citation>
    <scope>NUCLEOTIDE SEQUENCE [LARGE SCALE GENOMIC DNA]</scope>
</reference>
<keyword evidence="1" id="KW-0472">Membrane</keyword>
<accession>A0A1F5MHL8</accession>
<dbReference type="Proteomes" id="UP000178859">
    <property type="component" value="Unassembled WGS sequence"/>
</dbReference>